<keyword evidence="2" id="KW-1185">Reference proteome</keyword>
<dbReference type="EMBL" id="SNZP01000010">
    <property type="protein sequence ID" value="TDR76589.1"/>
    <property type="molecule type" value="Genomic_DNA"/>
</dbReference>
<accession>A0A4R7B123</accession>
<dbReference type="AlphaFoldDB" id="A0A4R7B123"/>
<gene>
    <name evidence="1" type="ORF">DFP86_11014</name>
</gene>
<dbReference type="InterPro" id="IPR025292">
    <property type="entry name" value="T3SS_LEE_assoc"/>
</dbReference>
<reference evidence="1 2" key="1">
    <citation type="submission" date="2019-03" db="EMBL/GenBank/DDBJ databases">
        <title>Genomic Encyclopedia of Type Strains, Phase III (KMG-III): the genomes of soil and plant-associated and newly described type strains.</title>
        <authorList>
            <person name="Whitman W."/>
        </authorList>
    </citation>
    <scope>NUCLEOTIDE SEQUENCE [LARGE SCALE GENOMIC DNA]</scope>
    <source>
        <strain evidence="1 2">CECT 8976</strain>
    </source>
</reference>
<evidence type="ECO:0000313" key="2">
    <source>
        <dbReference type="Proteomes" id="UP000295611"/>
    </source>
</evidence>
<name>A0A4R7B123_9NEIS</name>
<proteinExistence type="predicted"/>
<evidence type="ECO:0000313" key="1">
    <source>
        <dbReference type="EMBL" id="TDR76589.1"/>
    </source>
</evidence>
<protein>
    <submittedName>
        <fullName evidence="1">Type III secretion system (T3SS) protein LEE</fullName>
    </submittedName>
</protein>
<organism evidence="1 2">
    <name type="scientific">Paludibacterium purpuratum</name>
    <dbReference type="NCBI Taxonomy" id="1144873"/>
    <lineage>
        <taxon>Bacteria</taxon>
        <taxon>Pseudomonadati</taxon>
        <taxon>Pseudomonadota</taxon>
        <taxon>Betaproteobacteria</taxon>
        <taxon>Neisseriales</taxon>
        <taxon>Chromobacteriaceae</taxon>
        <taxon>Paludibacterium</taxon>
    </lineage>
</organism>
<comment type="caution">
    <text evidence="1">The sequence shown here is derived from an EMBL/GenBank/DDBJ whole genome shotgun (WGS) entry which is preliminary data.</text>
</comment>
<dbReference type="Pfam" id="PF13327">
    <property type="entry name" value="T3SS_LEE_assoc"/>
    <property type="match status" value="1"/>
</dbReference>
<sequence length="167" mass="18705">MADDWWHRLDLSAWQAAYGRHAALRPALDRLIAERLGHEGVPPPDDACADRLLAEADRRDALCVGLGLWAMRCPDYLLLRPFRQTLMATLSQQQQTQLLALFPRTHRCEARLAPPQLATVARQSGAAWLARADEPALALCRLLWPHSTGPAPDGPVRPVLDKLVRWL</sequence>
<dbReference type="Proteomes" id="UP000295611">
    <property type="component" value="Unassembled WGS sequence"/>
</dbReference>